<gene>
    <name evidence="1" type="ORF">JKP88DRAFT_304593</name>
</gene>
<keyword evidence="2" id="KW-1185">Reference proteome</keyword>
<dbReference type="Proteomes" id="UP000664859">
    <property type="component" value="Unassembled WGS sequence"/>
</dbReference>
<dbReference type="AlphaFoldDB" id="A0A835Z7D9"/>
<dbReference type="PANTHER" id="PTHR35309">
    <property type="match status" value="1"/>
</dbReference>
<evidence type="ECO:0008006" key="3">
    <source>
        <dbReference type="Google" id="ProtNLM"/>
    </source>
</evidence>
<comment type="caution">
    <text evidence="1">The sequence shown here is derived from an EMBL/GenBank/DDBJ whole genome shotgun (WGS) entry which is preliminary data.</text>
</comment>
<dbReference type="GO" id="GO:0009976">
    <property type="term" value="F:tocopherol cyclase activity"/>
    <property type="evidence" value="ECO:0007669"/>
    <property type="project" value="InterPro"/>
</dbReference>
<protein>
    <recommendedName>
        <fullName evidence="3">Tocopherol cyclase</fullName>
    </recommendedName>
</protein>
<dbReference type="EMBL" id="JAFCMP010000068">
    <property type="protein sequence ID" value="KAG5188586.1"/>
    <property type="molecule type" value="Genomic_DNA"/>
</dbReference>
<reference evidence="1" key="1">
    <citation type="submission" date="2021-02" db="EMBL/GenBank/DDBJ databases">
        <title>First Annotated Genome of the Yellow-green Alga Tribonema minus.</title>
        <authorList>
            <person name="Mahan K.M."/>
        </authorList>
    </citation>
    <scope>NUCLEOTIDE SEQUENCE</scope>
    <source>
        <strain evidence="1">UTEX B ZZ1240</strain>
    </source>
</reference>
<dbReference type="PANTHER" id="PTHR35309:SF4">
    <property type="entry name" value="TOCOPHEROL CYCLASE"/>
    <property type="match status" value="1"/>
</dbReference>
<evidence type="ECO:0000313" key="2">
    <source>
        <dbReference type="Proteomes" id="UP000664859"/>
    </source>
</evidence>
<proteinExistence type="predicted"/>
<accession>A0A835Z7D9</accession>
<dbReference type="OrthoDB" id="5421239at2759"/>
<dbReference type="InterPro" id="IPR025893">
    <property type="entry name" value="Tocopherol_cyclase"/>
</dbReference>
<organism evidence="1 2">
    <name type="scientific">Tribonema minus</name>
    <dbReference type="NCBI Taxonomy" id="303371"/>
    <lineage>
        <taxon>Eukaryota</taxon>
        <taxon>Sar</taxon>
        <taxon>Stramenopiles</taxon>
        <taxon>Ochrophyta</taxon>
        <taxon>PX clade</taxon>
        <taxon>Xanthophyceae</taxon>
        <taxon>Tribonematales</taxon>
        <taxon>Tribonemataceae</taxon>
        <taxon>Tribonema</taxon>
    </lineage>
</organism>
<name>A0A835Z7D9_9STRA</name>
<evidence type="ECO:0000313" key="1">
    <source>
        <dbReference type="EMBL" id="KAG5188586.1"/>
    </source>
</evidence>
<feature type="non-terminal residue" evidence="1">
    <location>
        <position position="386"/>
    </location>
</feature>
<sequence length="386" mass="42846">PALASPFEPREPPPPWPFQQSSFFDGWFLRLVDHENKFSFCLILGSLREHGKPCTRASGGYSSHFVGISYLDSKGKTHTYNFFPDPRAVSIDANGAPPVRRPSRSTPPNFRWSAAGVGELLVQPESGTLEFSVPEASVKAKFHGRIPWSRSRPNKDGPEGWLAGTGLLPLHYFVHSFGSAAEYEFEAKHDKAEKCSGSGRLHMECNYGDMFPHAWVWGQGCSRPPTMATHLGDGSIGSGDIPADFQQLSFVLTGGQFRIGPLTSQAWVIALRWGDEEWNFRTTDLDEVTTLQLSRKARAIRLRALSRCKTRLLEVRDVLVAPEHSFGKPIAVPTHKGWSTSPGCVESYNAAASFRCYHKEHGQWQLILEKQVPLAAMEFGGAYQST</sequence>